<dbReference type="InterPro" id="IPR038765">
    <property type="entry name" value="Papain-like_cys_pep_sf"/>
</dbReference>
<dbReference type="InterPro" id="IPR002931">
    <property type="entry name" value="Transglutaminase-like"/>
</dbReference>
<proteinExistence type="predicted"/>
<organism evidence="2">
    <name type="scientific">uncultured bacterium Contigcl_38</name>
    <dbReference type="NCBI Taxonomy" id="1393672"/>
    <lineage>
        <taxon>Bacteria</taxon>
        <taxon>environmental samples</taxon>
    </lineage>
</organism>
<dbReference type="Gene3D" id="3.10.620.30">
    <property type="match status" value="1"/>
</dbReference>
<accession>W0FLA9</accession>
<protein>
    <submittedName>
        <fullName evidence="2">Transglutaminase family protein</fullName>
    </submittedName>
</protein>
<dbReference type="SUPFAM" id="SSF54001">
    <property type="entry name" value="Cysteine proteinases"/>
    <property type="match status" value="1"/>
</dbReference>
<sequence>MFSRLTHKGKLGIICTVAALAVCAVVFLCLADVLMPEATGEKVQKDGKLIVDSSNSAEGYIMAKVTEKDKKRMKLRVTMGGSALNYDLNSDGNFEVFPLQFGKVNYTVTLYRNVEGKKYKEVGQVTVSPKGMEDDLRCFLYPNQYVNYTTQTECVKVACDLCKDMTSQAEIYKTVCKYVLSNFGYDFIKSVTVKPGMLPDINECWEKKMGICQDLSALTCAMLRSQGVPARLVIGTLSSGTPHAWVLAVVDGEDRFFDPTAELGASVKTDTYTTERWY</sequence>
<dbReference type="EMBL" id="KC246847">
    <property type="protein sequence ID" value="AHF25698.1"/>
    <property type="molecule type" value="Genomic_DNA"/>
</dbReference>
<dbReference type="Pfam" id="PF01841">
    <property type="entry name" value="Transglut_core"/>
    <property type="match status" value="1"/>
</dbReference>
<dbReference type="SMART" id="SM00460">
    <property type="entry name" value="TGc"/>
    <property type="match status" value="1"/>
</dbReference>
<evidence type="ECO:0000313" key="2">
    <source>
        <dbReference type="EMBL" id="AHF25698.1"/>
    </source>
</evidence>
<dbReference type="PANTHER" id="PTHR33490:SF6">
    <property type="entry name" value="SLL1049 PROTEIN"/>
    <property type="match status" value="1"/>
</dbReference>
<evidence type="ECO:0000259" key="1">
    <source>
        <dbReference type="SMART" id="SM00460"/>
    </source>
</evidence>
<feature type="domain" description="Transglutaminase-like" evidence="1">
    <location>
        <begin position="204"/>
        <end position="261"/>
    </location>
</feature>
<name>W0FLA9_9BACT</name>
<dbReference type="PANTHER" id="PTHR33490">
    <property type="entry name" value="BLR5614 PROTEIN-RELATED"/>
    <property type="match status" value="1"/>
</dbReference>
<dbReference type="AlphaFoldDB" id="W0FLA9"/>
<reference evidence="2" key="1">
    <citation type="journal article" date="2013" name="PLoS ONE">
        <title>Metagenomic insights into the carbohydrate-active enzymes carried by the microorganisms adhering to solid digesta in the rumen of cows.</title>
        <authorList>
            <person name="Wang L."/>
            <person name="Hatem A."/>
            <person name="Catalyurek U.V."/>
            <person name="Morrison M."/>
            <person name="Yu Z."/>
        </authorList>
    </citation>
    <scope>NUCLEOTIDE SEQUENCE</scope>
</reference>